<dbReference type="EMBL" id="JACXVP010000003">
    <property type="protein sequence ID" value="KAG5615319.1"/>
    <property type="molecule type" value="Genomic_DNA"/>
</dbReference>
<sequence length="113" mass="13281">MSKEITVFTPSSMKIKVVSPPESKNSIWVSKGEYDNSSPSIVRMNYYVVHNELKFVVIGEYLRWGYERRICMKKKWRVDLRYLKKANKVEAKRGQELKIKFWAGKVSFANGLE</sequence>
<reference evidence="1 2" key="1">
    <citation type="submission" date="2020-09" db="EMBL/GenBank/DDBJ databases">
        <title>De no assembly of potato wild relative species, Solanum commersonii.</title>
        <authorList>
            <person name="Cho K."/>
        </authorList>
    </citation>
    <scope>NUCLEOTIDE SEQUENCE [LARGE SCALE GENOMIC DNA]</scope>
    <source>
        <strain evidence="1">LZ3.2</strain>
        <tissue evidence="1">Leaf</tissue>
    </source>
</reference>
<protein>
    <submittedName>
        <fullName evidence="1">Uncharacterized protein</fullName>
    </submittedName>
</protein>
<dbReference type="AlphaFoldDB" id="A0A9J5ZTK5"/>
<accession>A0A9J5ZTK5</accession>
<organism evidence="1 2">
    <name type="scientific">Solanum commersonii</name>
    <name type="common">Commerson's wild potato</name>
    <name type="synonym">Commerson's nightshade</name>
    <dbReference type="NCBI Taxonomy" id="4109"/>
    <lineage>
        <taxon>Eukaryota</taxon>
        <taxon>Viridiplantae</taxon>
        <taxon>Streptophyta</taxon>
        <taxon>Embryophyta</taxon>
        <taxon>Tracheophyta</taxon>
        <taxon>Spermatophyta</taxon>
        <taxon>Magnoliopsida</taxon>
        <taxon>eudicotyledons</taxon>
        <taxon>Gunneridae</taxon>
        <taxon>Pentapetalae</taxon>
        <taxon>asterids</taxon>
        <taxon>lamiids</taxon>
        <taxon>Solanales</taxon>
        <taxon>Solanaceae</taxon>
        <taxon>Solanoideae</taxon>
        <taxon>Solaneae</taxon>
        <taxon>Solanum</taxon>
    </lineage>
</organism>
<name>A0A9J5ZTK5_SOLCO</name>
<dbReference type="Proteomes" id="UP000824120">
    <property type="component" value="Chromosome 3"/>
</dbReference>
<evidence type="ECO:0000313" key="2">
    <source>
        <dbReference type="Proteomes" id="UP000824120"/>
    </source>
</evidence>
<proteinExistence type="predicted"/>
<evidence type="ECO:0000313" key="1">
    <source>
        <dbReference type="EMBL" id="KAG5615319.1"/>
    </source>
</evidence>
<comment type="caution">
    <text evidence="1">The sequence shown here is derived from an EMBL/GenBank/DDBJ whole genome shotgun (WGS) entry which is preliminary data.</text>
</comment>
<gene>
    <name evidence="1" type="ORF">H5410_015143</name>
</gene>
<keyword evidence="2" id="KW-1185">Reference proteome</keyword>